<gene>
    <name evidence="1" type="ORF">GWP43_04325</name>
</gene>
<dbReference type="PROSITE" id="PS51257">
    <property type="entry name" value="PROKAR_LIPOPROTEIN"/>
    <property type="match status" value="1"/>
</dbReference>
<accession>A0A6P1Y0M7</accession>
<sequence length="270" mass="32141">MKLKNLKIIFWGLCIAFCACESNKLENTKATDTRLAETKKVLKIENYTYEENSEIIEIISGINNKKTIYIKTYDDNHNLLKNYCKTDGYFIEYEYNRNNQVVYSKDNGGDGHEYFYEYDSNGDMTYFHSTIGGEPYLNYHAEYENHKLVHRYSQAVLGEHHEWWTYTDDFRKCTYKNSLKDGITYYEYDSHGNKIYEKSYLGENFYAYDDNGNLISKKTIYEDGKTHTTIYEYDTMGNKISEKDGLFDTYYEYEFYDNGKIKTIVSYRKS</sequence>
<organism evidence="1 2">
    <name type="scientific">Treponema vincentii</name>
    <dbReference type="NCBI Taxonomy" id="69710"/>
    <lineage>
        <taxon>Bacteria</taxon>
        <taxon>Pseudomonadati</taxon>
        <taxon>Spirochaetota</taxon>
        <taxon>Spirochaetia</taxon>
        <taxon>Spirochaetales</taxon>
        <taxon>Treponemataceae</taxon>
        <taxon>Treponema</taxon>
    </lineage>
</organism>
<dbReference type="EMBL" id="CP048020">
    <property type="protein sequence ID" value="QHX42800.1"/>
    <property type="molecule type" value="Genomic_DNA"/>
</dbReference>
<dbReference type="KEGG" id="trz:GWP43_04325"/>
<dbReference type="Gene3D" id="2.180.10.10">
    <property type="entry name" value="RHS repeat-associated core"/>
    <property type="match status" value="1"/>
</dbReference>
<proteinExistence type="predicted"/>
<evidence type="ECO:0008006" key="3">
    <source>
        <dbReference type="Google" id="ProtNLM"/>
    </source>
</evidence>
<reference evidence="1 2" key="1">
    <citation type="submission" date="2020-01" db="EMBL/GenBank/DDBJ databases">
        <title>Complete genome sequence of a human oral phylogroup 1 Treponema sp. strain ATCC 700766, originally isolated from periodontitis dental plaque.</title>
        <authorList>
            <person name="Chan Y."/>
            <person name="Huo Y.-B."/>
            <person name="Yu X.-L."/>
            <person name="Zeng H."/>
            <person name="Leung W.-K."/>
            <person name="Watt R.M."/>
        </authorList>
    </citation>
    <scope>NUCLEOTIDE SEQUENCE [LARGE SCALE GENOMIC DNA]</scope>
    <source>
        <strain evidence="1 2">OMZ 804</strain>
    </source>
</reference>
<protein>
    <recommendedName>
        <fullName evidence="3">YD repeat protein</fullName>
    </recommendedName>
</protein>
<dbReference type="InterPro" id="IPR031325">
    <property type="entry name" value="RHS_repeat"/>
</dbReference>
<dbReference type="RefSeq" id="WP_162662975.1">
    <property type="nucleotide sequence ID" value="NZ_CP048020.1"/>
</dbReference>
<dbReference type="AlphaFoldDB" id="A0A6P1Y0M7"/>
<evidence type="ECO:0000313" key="2">
    <source>
        <dbReference type="Proteomes" id="UP000464374"/>
    </source>
</evidence>
<name>A0A6P1Y0M7_9SPIR</name>
<dbReference type="Proteomes" id="UP000464374">
    <property type="component" value="Chromosome"/>
</dbReference>
<evidence type="ECO:0000313" key="1">
    <source>
        <dbReference type="EMBL" id="QHX42800.1"/>
    </source>
</evidence>
<dbReference type="Pfam" id="PF05593">
    <property type="entry name" value="RHS_repeat"/>
    <property type="match status" value="1"/>
</dbReference>